<evidence type="ECO:0000313" key="3">
    <source>
        <dbReference type="Proteomes" id="UP000673691"/>
    </source>
</evidence>
<dbReference type="InterPro" id="IPR010995">
    <property type="entry name" value="DNA_repair_Rad51/TF_NusA_a-hlx"/>
</dbReference>
<dbReference type="GO" id="GO:0000166">
    <property type="term" value="F:nucleotide binding"/>
    <property type="evidence" value="ECO:0007669"/>
    <property type="project" value="InterPro"/>
</dbReference>
<dbReference type="GO" id="GO:0003697">
    <property type="term" value="F:single-stranded DNA binding"/>
    <property type="evidence" value="ECO:0007669"/>
    <property type="project" value="TreeGrafter"/>
</dbReference>
<dbReference type="Proteomes" id="UP000673691">
    <property type="component" value="Unassembled WGS sequence"/>
</dbReference>
<dbReference type="GO" id="GO:0000794">
    <property type="term" value="C:condensed nuclear chromosome"/>
    <property type="evidence" value="ECO:0007669"/>
    <property type="project" value="TreeGrafter"/>
</dbReference>
<dbReference type="AlphaFoldDB" id="A0A8H7ZTY1"/>
<comment type="caution">
    <text evidence="2">The sequence shown here is derived from an EMBL/GenBank/DDBJ whole genome shotgun (WGS) entry which is preliminary data.</text>
</comment>
<dbReference type="GO" id="GO:0003690">
    <property type="term" value="F:double-stranded DNA binding"/>
    <property type="evidence" value="ECO:0007669"/>
    <property type="project" value="TreeGrafter"/>
</dbReference>
<evidence type="ECO:0008006" key="4">
    <source>
        <dbReference type="Google" id="ProtNLM"/>
    </source>
</evidence>
<dbReference type="GO" id="GO:0006312">
    <property type="term" value="P:mitotic recombination"/>
    <property type="evidence" value="ECO:0007669"/>
    <property type="project" value="TreeGrafter"/>
</dbReference>
<sequence>MVNSFQKHGINVSDIQKLKKEGICTVTAVIQATRRNLCKVKGLSETKVEKIKEAASKLQNTSFITAAELERVREQVVRISTGSDELNKLIGGRLIFSTGSCTPYEHVWLTMFHRRAFIRWR</sequence>
<organism evidence="2 3">
    <name type="scientific">Olpidium bornovanus</name>
    <dbReference type="NCBI Taxonomy" id="278681"/>
    <lineage>
        <taxon>Eukaryota</taxon>
        <taxon>Fungi</taxon>
        <taxon>Fungi incertae sedis</taxon>
        <taxon>Olpidiomycota</taxon>
        <taxon>Olpidiomycotina</taxon>
        <taxon>Olpidiomycetes</taxon>
        <taxon>Olpidiales</taxon>
        <taxon>Olpidiaceae</taxon>
        <taxon>Olpidium</taxon>
    </lineage>
</organism>
<protein>
    <recommendedName>
        <fullName evidence="4">DNA recombination and repair protein Rad51-like C-terminal domain-containing protein</fullName>
    </recommendedName>
</protein>
<proteinExistence type="predicted"/>
<keyword evidence="3" id="KW-1185">Reference proteome</keyword>
<reference evidence="2 3" key="1">
    <citation type="journal article" name="Sci. Rep.">
        <title>Genome-scale phylogenetic analyses confirm Olpidium as the closest living zoosporic fungus to the non-flagellated, terrestrial fungi.</title>
        <authorList>
            <person name="Chang Y."/>
            <person name="Rochon D."/>
            <person name="Sekimoto S."/>
            <person name="Wang Y."/>
            <person name="Chovatia M."/>
            <person name="Sandor L."/>
            <person name="Salamov A."/>
            <person name="Grigoriev I.V."/>
            <person name="Stajich J.E."/>
            <person name="Spatafora J.W."/>
        </authorList>
    </citation>
    <scope>NUCLEOTIDE SEQUENCE [LARGE SCALE GENOMIC DNA]</scope>
    <source>
        <strain evidence="2">S191</strain>
    </source>
</reference>
<evidence type="ECO:0000313" key="2">
    <source>
        <dbReference type="EMBL" id="KAG5459316.1"/>
    </source>
</evidence>
<dbReference type="GO" id="GO:0008094">
    <property type="term" value="F:ATP-dependent activity, acting on DNA"/>
    <property type="evidence" value="ECO:0007669"/>
    <property type="project" value="TreeGrafter"/>
</dbReference>
<dbReference type="SUPFAM" id="SSF47794">
    <property type="entry name" value="Rad51 N-terminal domain-like"/>
    <property type="match status" value="1"/>
</dbReference>
<dbReference type="GO" id="GO:0070192">
    <property type="term" value="P:chromosome organization involved in meiotic cell cycle"/>
    <property type="evidence" value="ECO:0007669"/>
    <property type="project" value="TreeGrafter"/>
</dbReference>
<dbReference type="GO" id="GO:0042148">
    <property type="term" value="P:DNA strand invasion"/>
    <property type="evidence" value="ECO:0007669"/>
    <property type="project" value="TreeGrafter"/>
</dbReference>
<dbReference type="EMBL" id="JAEFCI010007049">
    <property type="protein sequence ID" value="KAG5459316.1"/>
    <property type="molecule type" value="Genomic_DNA"/>
</dbReference>
<gene>
    <name evidence="2" type="ORF">BJ554DRAFT_292</name>
</gene>
<dbReference type="Pfam" id="PF14520">
    <property type="entry name" value="HHH_5"/>
    <property type="match status" value="1"/>
</dbReference>
<dbReference type="GO" id="GO:0000150">
    <property type="term" value="F:DNA strand exchange activity"/>
    <property type="evidence" value="ECO:0007669"/>
    <property type="project" value="TreeGrafter"/>
</dbReference>
<dbReference type="PANTHER" id="PTHR22942">
    <property type="entry name" value="RECA/RAD51/RADA DNA STRAND-PAIRING FAMILY MEMBER"/>
    <property type="match status" value="1"/>
</dbReference>
<dbReference type="PANTHER" id="PTHR22942:SF30">
    <property type="entry name" value="MEIOTIC RECOMBINATION PROTEIN DMC1_LIM15 HOMOLOG"/>
    <property type="match status" value="1"/>
</dbReference>
<name>A0A8H7ZTY1_9FUNG</name>
<accession>A0A8H7ZTY1</accession>
<dbReference type="GO" id="GO:0000730">
    <property type="term" value="P:DNA recombinase assembly"/>
    <property type="evidence" value="ECO:0007669"/>
    <property type="project" value="TreeGrafter"/>
</dbReference>
<evidence type="ECO:0000256" key="1">
    <source>
        <dbReference type="ARBA" id="ARBA00023125"/>
    </source>
</evidence>
<dbReference type="Gene3D" id="1.10.150.20">
    <property type="entry name" value="5' to 3' exonuclease, C-terminal subdomain"/>
    <property type="match status" value="1"/>
</dbReference>
<dbReference type="GO" id="GO:0007131">
    <property type="term" value="P:reciprocal meiotic recombination"/>
    <property type="evidence" value="ECO:0007669"/>
    <property type="project" value="TreeGrafter"/>
</dbReference>
<keyword evidence="1" id="KW-0238">DNA-binding</keyword>
<dbReference type="OrthoDB" id="10251254at2759"/>